<dbReference type="InterPro" id="IPR036425">
    <property type="entry name" value="MoaB/Mog-like_dom_sf"/>
</dbReference>
<dbReference type="PANTHER" id="PTHR43764">
    <property type="entry name" value="MOLYBDENUM COFACTOR BIOSYNTHESIS"/>
    <property type="match status" value="1"/>
</dbReference>
<dbReference type="InterPro" id="IPR008284">
    <property type="entry name" value="MoCF_biosynth_CS"/>
</dbReference>
<keyword evidence="6" id="KW-1185">Reference proteome</keyword>
<dbReference type="UniPathway" id="UPA00344"/>
<dbReference type="NCBIfam" id="TIGR00177">
    <property type="entry name" value="molyb_syn"/>
    <property type="match status" value="1"/>
</dbReference>
<feature type="domain" description="MoaB/Mog" evidence="4">
    <location>
        <begin position="5"/>
        <end position="150"/>
    </location>
</feature>
<evidence type="ECO:0000256" key="2">
    <source>
        <dbReference type="ARBA" id="ARBA00005046"/>
    </source>
</evidence>
<comment type="function">
    <text evidence="1">May be involved in the biosynthesis of molybdopterin.</text>
</comment>
<dbReference type="Pfam" id="PF00994">
    <property type="entry name" value="MoCF_biosynth"/>
    <property type="match status" value="1"/>
</dbReference>
<dbReference type="Proteomes" id="UP000637720">
    <property type="component" value="Unassembled WGS sequence"/>
</dbReference>
<keyword evidence="3" id="KW-0501">Molybdenum cofactor biosynthesis</keyword>
<dbReference type="EMBL" id="BMOF01000029">
    <property type="protein sequence ID" value="GGK02058.1"/>
    <property type="molecule type" value="Genomic_DNA"/>
</dbReference>
<proteinExistence type="predicted"/>
<dbReference type="GO" id="GO:0006777">
    <property type="term" value="P:Mo-molybdopterin cofactor biosynthetic process"/>
    <property type="evidence" value="ECO:0007669"/>
    <property type="project" value="UniProtKB-KW"/>
</dbReference>
<protein>
    <submittedName>
        <fullName evidence="5">Molybdenum cofactor biosynthesis protein</fullName>
    </submittedName>
</protein>
<reference evidence="5" key="2">
    <citation type="submission" date="2020-09" db="EMBL/GenBank/DDBJ databases">
        <authorList>
            <person name="Sun Q."/>
            <person name="Ohkuma M."/>
        </authorList>
    </citation>
    <scope>NUCLEOTIDE SEQUENCE</scope>
    <source>
        <strain evidence="5">JCM 14719</strain>
    </source>
</reference>
<comment type="pathway">
    <text evidence="2">Cofactor biosynthesis; molybdopterin biosynthesis.</text>
</comment>
<dbReference type="PROSITE" id="PS01078">
    <property type="entry name" value="MOCF_BIOSYNTHESIS_1"/>
    <property type="match status" value="1"/>
</dbReference>
<comment type="caution">
    <text evidence="5">The sequence shown here is derived from an EMBL/GenBank/DDBJ whole genome shotgun (WGS) entry which is preliminary data.</text>
</comment>
<dbReference type="AlphaFoldDB" id="A0A8J3B8I5"/>
<dbReference type="RefSeq" id="WP_054669430.1">
    <property type="nucleotide sequence ID" value="NZ_BMOF01000029.1"/>
</dbReference>
<reference evidence="5" key="1">
    <citation type="journal article" date="2014" name="Int. J. Syst. Evol. Microbiol.">
        <title>Complete genome sequence of Corynebacterium casei LMG S-19264T (=DSM 44701T), isolated from a smear-ripened cheese.</title>
        <authorList>
            <consortium name="US DOE Joint Genome Institute (JGI-PGF)"/>
            <person name="Walter F."/>
            <person name="Albersmeier A."/>
            <person name="Kalinowski J."/>
            <person name="Ruckert C."/>
        </authorList>
    </citation>
    <scope>NUCLEOTIDE SEQUENCE</scope>
    <source>
        <strain evidence="5">JCM 14719</strain>
    </source>
</reference>
<organism evidence="5 6">
    <name type="scientific">Calditerricola satsumensis</name>
    <dbReference type="NCBI Taxonomy" id="373054"/>
    <lineage>
        <taxon>Bacteria</taxon>
        <taxon>Bacillati</taxon>
        <taxon>Bacillota</taxon>
        <taxon>Bacilli</taxon>
        <taxon>Bacillales</taxon>
        <taxon>Bacillaceae</taxon>
        <taxon>Calditerricola</taxon>
    </lineage>
</organism>
<dbReference type="Gene3D" id="3.40.980.10">
    <property type="entry name" value="MoaB/Mog-like domain"/>
    <property type="match status" value="1"/>
</dbReference>
<sequence>MWKVGIITASDTAARGEREDESARVLHELVREHLKCDVVVYRILPDDIETLKEHMIELIDREHVDLLLTTGGTGLSPRDVTPEATLAVIDREIPGFAEEMRRACMAHSRRAMLTRAVAGTRGNALVINFPGSPSGVRECFAAIVDQIPHALAILQGKEAEYAGQPVE</sequence>
<gene>
    <name evidence="5" type="ORF">GCM10007043_15170</name>
</gene>
<accession>A0A8J3B8I5</accession>
<dbReference type="CDD" id="cd00886">
    <property type="entry name" value="MogA_MoaB"/>
    <property type="match status" value="1"/>
</dbReference>
<dbReference type="PANTHER" id="PTHR43764:SF1">
    <property type="entry name" value="MOLYBDOPTERIN MOLYBDOTRANSFERASE"/>
    <property type="match status" value="1"/>
</dbReference>
<dbReference type="InterPro" id="IPR001453">
    <property type="entry name" value="MoaB/Mog_dom"/>
</dbReference>
<evidence type="ECO:0000313" key="5">
    <source>
        <dbReference type="EMBL" id="GGK02058.1"/>
    </source>
</evidence>
<evidence type="ECO:0000313" key="6">
    <source>
        <dbReference type="Proteomes" id="UP000637720"/>
    </source>
</evidence>
<dbReference type="SMART" id="SM00852">
    <property type="entry name" value="MoCF_biosynth"/>
    <property type="match status" value="1"/>
</dbReference>
<dbReference type="InterPro" id="IPR051920">
    <property type="entry name" value="MPT_Adenylyltrnsfr/MoaC-Rel"/>
</dbReference>
<evidence type="ECO:0000256" key="3">
    <source>
        <dbReference type="ARBA" id="ARBA00023150"/>
    </source>
</evidence>
<evidence type="ECO:0000259" key="4">
    <source>
        <dbReference type="SMART" id="SM00852"/>
    </source>
</evidence>
<dbReference type="SUPFAM" id="SSF53218">
    <property type="entry name" value="Molybdenum cofactor biosynthesis proteins"/>
    <property type="match status" value="1"/>
</dbReference>
<name>A0A8J3B8I5_9BACI</name>
<evidence type="ECO:0000256" key="1">
    <source>
        <dbReference type="ARBA" id="ARBA00003487"/>
    </source>
</evidence>